<gene>
    <name evidence="5" type="primary">cna</name>
    <name evidence="5" type="ORF">MBBTH_21710</name>
</gene>
<organism evidence="5 6">
    <name type="scientific">Methanobrevibacter thaueri</name>
    <dbReference type="NCBI Taxonomy" id="190975"/>
    <lineage>
        <taxon>Archaea</taxon>
        <taxon>Methanobacteriati</taxon>
        <taxon>Methanobacteriota</taxon>
        <taxon>Methanomada group</taxon>
        <taxon>Methanobacteria</taxon>
        <taxon>Methanobacteriales</taxon>
        <taxon>Methanobacteriaceae</taxon>
        <taxon>Methanobrevibacter</taxon>
    </lineage>
</organism>
<keyword evidence="5" id="KW-0176">Collagen</keyword>
<dbReference type="InterPro" id="IPR047589">
    <property type="entry name" value="DUF11_rpt"/>
</dbReference>
<dbReference type="Gene3D" id="2.60.40.1140">
    <property type="entry name" value="Collagen-binding surface protein Cna, B-type domain"/>
    <property type="match status" value="2"/>
</dbReference>
<dbReference type="NCBIfam" id="TIGR01451">
    <property type="entry name" value="B_ant_repeat"/>
    <property type="match status" value="6"/>
</dbReference>
<feature type="transmembrane region" description="Helical" evidence="2">
    <location>
        <begin position="1143"/>
        <end position="1162"/>
    </location>
</feature>
<feature type="domain" description="CNA-B" evidence="4">
    <location>
        <begin position="3"/>
        <end position="56"/>
    </location>
</feature>
<feature type="compositionally biased region" description="Polar residues" evidence="1">
    <location>
        <begin position="1114"/>
        <end position="1131"/>
    </location>
</feature>
<accession>A0A315XJW7</accession>
<evidence type="ECO:0000313" key="6">
    <source>
        <dbReference type="Proteomes" id="UP000251717"/>
    </source>
</evidence>
<feature type="domain" description="DUF11" evidence="3">
    <location>
        <begin position="526"/>
        <end position="642"/>
    </location>
</feature>
<feature type="domain" description="CNA-B" evidence="4">
    <location>
        <begin position="64"/>
        <end position="154"/>
    </location>
</feature>
<evidence type="ECO:0000256" key="1">
    <source>
        <dbReference type="SAM" id="MobiDB-lite"/>
    </source>
</evidence>
<dbReference type="Proteomes" id="UP000251717">
    <property type="component" value="Unassembled WGS sequence"/>
</dbReference>
<dbReference type="EMBL" id="MZGS01000042">
    <property type="protein sequence ID" value="PWB84682.1"/>
    <property type="molecule type" value="Genomic_DNA"/>
</dbReference>
<proteinExistence type="predicted"/>
<dbReference type="Pfam" id="PF01345">
    <property type="entry name" value="DUF11"/>
    <property type="match status" value="8"/>
</dbReference>
<evidence type="ECO:0000313" key="5">
    <source>
        <dbReference type="EMBL" id="PWB84682.1"/>
    </source>
</evidence>
<evidence type="ECO:0000259" key="4">
    <source>
        <dbReference type="Pfam" id="PF05738"/>
    </source>
</evidence>
<feature type="domain" description="DUF11" evidence="3">
    <location>
        <begin position="650"/>
        <end position="759"/>
    </location>
</feature>
<dbReference type="InterPro" id="IPR008454">
    <property type="entry name" value="Collagen-bd_Cna-like_B-typ_dom"/>
</dbReference>
<sequence length="1166" mass="126705">MNVTLSDSNNWTHTFVGLDKFRDNGTEIVYRVNETEVINYTVNITGDNDGFIINNTHEINLINVTVVKVWNDGNNVSGKRPANVTVVLLADGESIRTVILNTYNNWTYTFVGLDKFKNNGTLINYSIDEVNVGVPGYTTVITNSTPYNWTVNNTYVPKVNKTANETKVFYHDFVLYNITITNIGTGIYNETLTIIDSLPYGLDYNKTVDITGARVIQEGIYDNVTRTVTWIITDIDPNVPAIIFVLVGTYDIGNLTNNVTLIGPNGFNDTVNATVEVVPRVDVSVVKTVDNPNHFVDDIVVWTITVSNAANGTNATNVVLNDTFPPAGFILVGYNATEGTTYDMSTGIWTIGDMANGTSVTLTITSVAKQNGTFTNHANVTCNDTEWNYDNNYDNATVVVVSFPINKTEDVNVTYYNSNITYNLTVSNIGAYTYTQNITVIDTLPEGFYYIRTIGVYNATVVSNATVNGNNVTWVITNIDPNTTAIIEIVVWAHALYTQYNNETVILRNGTNMTVGIPVTVVPIVDVSVVKTVDNSSHFVDDTVVWTIVVSNAANGTNATNVVLNDTFPPAGFILVGYNATEGTTYDMSTGIWTIGDMANGTSVTLTITSVAKAEGTFTNHANVTSNETEWNYENNYDNATVVVFDIPDINKTVNNTTPFYKEYVLYNITIINVGDVTYIETLTVEDSLPEGLEYIETVSITGAGIVQNATVDQTGQVVTWKITNITVDVPAIITVKARANVLGNLTNNATVIGPNGTNKTVNCTIDVQPLCDLAIFKSVNATSVYLNEFVEWTITVINYGPNTAKDVVVKDNVPVGLKVIRATPSVGTFNKNTGIWSIGDVENNTSVFLVLVTQAVKEGSIINVVVVNTTTNETNYTNNKANNTTVVKPICDVEITKVVNFEKVYIGENVIWTIKVKNNGPSTAKNVKVSDQLPKGLKVLGAKVTKGSFNMNTYEWTVGSLASGASATLKLTTKVVREGIITNPVSVNTTTKEHDYTNNKANDTTEAIPIVDLALNKYADKSVYHKGEEMHWTITVINYGPSTATGVVVTDVLPSGVKFIRFVASKGSYDASTGKWDIGELAKGESATIEIYCNVTAEVGTITNFASVTCNETDSNPDNNNDSATITVVNDQPPGPPKMHPTGNPVVMVVLSLLAIVGVTLRRKL</sequence>
<reference evidence="5 6" key="1">
    <citation type="submission" date="2017-03" db="EMBL/GenBank/DDBJ databases">
        <title>Genome sequence of Methanobrevibacter thaueri.</title>
        <authorList>
            <person name="Poehlein A."/>
            <person name="Seedorf H."/>
            <person name="Daniel R."/>
        </authorList>
    </citation>
    <scope>NUCLEOTIDE SEQUENCE [LARGE SCALE GENOMIC DNA]</scope>
    <source>
        <strain evidence="5 6">DSM 11995</strain>
    </source>
</reference>
<feature type="domain" description="DUF11" evidence="3">
    <location>
        <begin position="893"/>
        <end position="1005"/>
    </location>
</feature>
<keyword evidence="2" id="KW-0472">Membrane</keyword>
<feature type="domain" description="DUF11" evidence="3">
    <location>
        <begin position="405"/>
        <end position="504"/>
    </location>
</feature>
<dbReference type="PANTHER" id="PTHR34819:SF3">
    <property type="entry name" value="CELL SURFACE PROTEIN"/>
    <property type="match status" value="1"/>
</dbReference>
<dbReference type="SUPFAM" id="SSF49478">
    <property type="entry name" value="Cna protein B-type domain"/>
    <property type="match status" value="2"/>
</dbReference>
<comment type="caution">
    <text evidence="5">The sequence shown here is derived from an EMBL/GenBank/DDBJ whole genome shotgun (WGS) entry which is preliminary data.</text>
</comment>
<feature type="domain" description="DUF11" evidence="3">
    <location>
        <begin position="1013"/>
        <end position="1127"/>
    </location>
</feature>
<dbReference type="AlphaFoldDB" id="A0A315XJW7"/>
<dbReference type="Gene3D" id="2.60.40.740">
    <property type="match status" value="1"/>
</dbReference>
<feature type="region of interest" description="Disordered" evidence="1">
    <location>
        <begin position="1114"/>
        <end position="1142"/>
    </location>
</feature>
<dbReference type="PANTHER" id="PTHR34819">
    <property type="entry name" value="LARGE CYSTEINE-RICH PERIPLASMIC PROTEIN OMCB"/>
    <property type="match status" value="1"/>
</dbReference>
<keyword evidence="2" id="KW-0812">Transmembrane</keyword>
<name>A0A315XJW7_9EURY</name>
<keyword evidence="2" id="KW-1133">Transmembrane helix</keyword>
<dbReference type="Gene3D" id="2.60.40.10">
    <property type="entry name" value="Immunoglobulins"/>
    <property type="match status" value="2"/>
</dbReference>
<dbReference type="InterPro" id="IPR001434">
    <property type="entry name" value="OmcB-like_DUF11"/>
</dbReference>
<feature type="domain" description="DUF11" evidence="3">
    <location>
        <begin position="282"/>
        <end position="398"/>
    </location>
</feature>
<dbReference type="InterPro" id="IPR051172">
    <property type="entry name" value="Chlamydia_OmcB"/>
</dbReference>
<dbReference type="CDD" id="cd00222">
    <property type="entry name" value="CollagenBindB"/>
    <property type="match status" value="2"/>
</dbReference>
<dbReference type="Pfam" id="PF05738">
    <property type="entry name" value="Cna_B"/>
    <property type="match status" value="2"/>
</dbReference>
<feature type="domain" description="DUF11" evidence="3">
    <location>
        <begin position="159"/>
        <end position="271"/>
    </location>
</feature>
<feature type="domain" description="DUF11" evidence="3">
    <location>
        <begin position="773"/>
        <end position="885"/>
    </location>
</feature>
<dbReference type="InterPro" id="IPR013783">
    <property type="entry name" value="Ig-like_fold"/>
</dbReference>
<evidence type="ECO:0000256" key="2">
    <source>
        <dbReference type="SAM" id="Phobius"/>
    </source>
</evidence>
<evidence type="ECO:0000259" key="3">
    <source>
        <dbReference type="Pfam" id="PF01345"/>
    </source>
</evidence>
<keyword evidence="6" id="KW-1185">Reference proteome</keyword>
<protein>
    <submittedName>
        <fullName evidence="5">Collagen adhesin</fullName>
    </submittedName>
</protein>